<accession>A0A142II70</accession>
<reference evidence="1 2" key="1">
    <citation type="submission" date="2016-02" db="EMBL/GenBank/DDBJ databases">
        <title>Complete genome sequence of a polyvalent bacteriophage, SEGD1, simultaneously inhibiting both Salmonella enterica and Escherichia coli O157:H7.</title>
        <authorList>
            <person name="Fan J."/>
            <person name="Ma J."/>
        </authorList>
    </citation>
    <scope>NUCLEOTIDE SEQUENCE [LARGE SCALE GENOMIC DNA]</scope>
</reference>
<sequence length="41" mass="4444">MQNFFEYGAHIKVVKRILMSGNGIALPDGMSCPTSFIGALE</sequence>
<evidence type="ECO:0000313" key="2">
    <source>
        <dbReference type="Proteomes" id="UP000223976"/>
    </source>
</evidence>
<proteinExistence type="predicted"/>
<gene>
    <name evidence="1" type="ORF">SEGD1_007</name>
</gene>
<protein>
    <submittedName>
        <fullName evidence="1">Uncharacterized protein</fullName>
    </submittedName>
</protein>
<organism evidence="1 2">
    <name type="scientific">Enterobacteria phage SEGD1</name>
    <dbReference type="NCBI Taxonomy" id="1805456"/>
    <lineage>
        <taxon>Viruses</taxon>
        <taxon>Duplodnaviria</taxon>
        <taxon>Heunggongvirae</taxon>
        <taxon>Uroviricota</taxon>
        <taxon>Caudoviricetes</taxon>
        <taxon>Chimalliviridae</taxon>
        <taxon>Seoulvirus</taxon>
        <taxon>Seoulvirus SPN3US</taxon>
    </lineage>
</organism>
<evidence type="ECO:0000313" key="1">
    <source>
        <dbReference type="EMBL" id="AMR59658.1"/>
    </source>
</evidence>
<dbReference type="EMBL" id="KU726251">
    <property type="protein sequence ID" value="AMR59658.1"/>
    <property type="molecule type" value="Genomic_DNA"/>
</dbReference>
<name>A0A142II70_9CAUD</name>
<dbReference type="Proteomes" id="UP000223976">
    <property type="component" value="Segment"/>
</dbReference>